<sequence>MSVSSLAAHSHILEPKLVFMDGRMDCNPLRGILDHGPYSQPIDLWNQIKVAFMCLEEDRDNLRSVFRELGRPQQTRDATDYYPNYPGFQAAFRVPLKAADRGVHQTLPGDLNEYAMSGNHIGLADALSESLGKMRRIKHQFDVIVIFLSDQWASCFKGENFDLHNHLKARCAPLDIPFQIVTKKALTRRCRSNVMWGLSVALYAKANGIPWKLPSVNADEAFIGISYSLKNLDGDAQFYTCCSQIIEADGLGFEFVAYDTRAANVDFAKNPYLSSEDMQAVLLRSLQVYQRNHRGRYPRKITIHKSTRFTEEEIKGALDSFNDGTDVELVQILERSPVFGFKWNSKEVDRYGVPRGTYLPVSENEALLWTQGPTIGANLTNSRWQTHKDFVFAPTPKPLFIRRFSGLGGWHETCQSILGLTKMDWNNNTLHKKLPATLEYSSRFAQIVKEAPNMIDQVYDFRCFM</sequence>
<name>A0A6I6AJR7_9PLAN</name>
<evidence type="ECO:0000313" key="1">
    <source>
        <dbReference type="EMBL" id="QGQ25822.1"/>
    </source>
</evidence>
<dbReference type="InterPro" id="IPR036397">
    <property type="entry name" value="RNaseH_sf"/>
</dbReference>
<organism evidence="1 2">
    <name type="scientific">Gimesia benthica</name>
    <dbReference type="NCBI Taxonomy" id="2608982"/>
    <lineage>
        <taxon>Bacteria</taxon>
        <taxon>Pseudomonadati</taxon>
        <taxon>Planctomycetota</taxon>
        <taxon>Planctomycetia</taxon>
        <taxon>Planctomycetales</taxon>
        <taxon>Planctomycetaceae</taxon>
        <taxon>Gimesia</taxon>
    </lineage>
</organism>
<dbReference type="Gene3D" id="3.30.420.10">
    <property type="entry name" value="Ribonuclease H-like superfamily/Ribonuclease H"/>
    <property type="match status" value="1"/>
</dbReference>
<dbReference type="GO" id="GO:0003676">
    <property type="term" value="F:nucleic acid binding"/>
    <property type="evidence" value="ECO:0007669"/>
    <property type="project" value="InterPro"/>
</dbReference>
<dbReference type="SUPFAM" id="SSF53098">
    <property type="entry name" value="Ribonuclease H-like"/>
    <property type="match status" value="1"/>
</dbReference>
<gene>
    <name evidence="1" type="ORF">F1728_25500</name>
</gene>
<dbReference type="InterPro" id="IPR012337">
    <property type="entry name" value="RNaseH-like_sf"/>
</dbReference>
<accession>A0A6I6AJR7</accession>
<dbReference type="RefSeq" id="WP_155366419.1">
    <property type="nucleotide sequence ID" value="NZ_CP043930.1"/>
</dbReference>
<reference evidence="1 2" key="1">
    <citation type="submission" date="2019-09" db="EMBL/GenBank/DDBJ databases">
        <title>Gimesia benthica sp. nov., a novel bacterium isolated from deep-sea water of the Northwest Indian Ocean.</title>
        <authorList>
            <person name="Dai X."/>
        </authorList>
    </citation>
    <scope>NUCLEOTIDE SEQUENCE [LARGE SCALE GENOMIC DNA]</scope>
    <source>
        <strain evidence="1 2">E7</strain>
    </source>
</reference>
<dbReference type="Proteomes" id="UP000427281">
    <property type="component" value="Chromosome"/>
</dbReference>
<dbReference type="CDD" id="cd04659">
    <property type="entry name" value="Piwi_piwi-like_ProArk"/>
    <property type="match status" value="1"/>
</dbReference>
<keyword evidence="2" id="KW-1185">Reference proteome</keyword>
<dbReference type="EMBL" id="CP043930">
    <property type="protein sequence ID" value="QGQ25822.1"/>
    <property type="molecule type" value="Genomic_DNA"/>
</dbReference>
<proteinExistence type="predicted"/>
<dbReference type="AlphaFoldDB" id="A0A6I6AJR7"/>
<dbReference type="Gene3D" id="3.40.50.2300">
    <property type="match status" value="1"/>
</dbReference>
<protein>
    <submittedName>
        <fullName evidence="1">Nuclease PIN</fullName>
    </submittedName>
</protein>
<dbReference type="KEGG" id="gim:F1728_25500"/>
<evidence type="ECO:0000313" key="2">
    <source>
        <dbReference type="Proteomes" id="UP000427281"/>
    </source>
</evidence>